<proteinExistence type="predicted"/>
<accession>A0A8S5ME28</accession>
<dbReference type="EMBL" id="BK014884">
    <property type="protein sequence ID" value="DAD80482.1"/>
    <property type="molecule type" value="Genomic_DNA"/>
</dbReference>
<protein>
    <submittedName>
        <fullName evidence="1">Uncharacterized protein</fullName>
    </submittedName>
</protein>
<evidence type="ECO:0000313" key="1">
    <source>
        <dbReference type="EMBL" id="DAD80482.1"/>
    </source>
</evidence>
<name>A0A8S5ME28_9CAUD</name>
<sequence>MLLTKKLEDRVSKIEKEVLLLKNTDKSDSSLFAILGSVLAFMPSGNQISKFEFDSLRERYHALDKRLSLLESKDPKCKKCQE</sequence>
<reference evidence="1" key="1">
    <citation type="journal article" date="2021" name="Proc. Natl. Acad. Sci. U.S.A.">
        <title>A Catalog of Tens of Thousands of Viruses from Human Metagenomes Reveals Hidden Associations with Chronic Diseases.</title>
        <authorList>
            <person name="Tisza M.J."/>
            <person name="Buck C.B."/>
        </authorList>
    </citation>
    <scope>NUCLEOTIDE SEQUENCE</scope>
    <source>
        <strain evidence="1">CtYh54</strain>
    </source>
</reference>
<organism evidence="1">
    <name type="scientific">Siphoviridae sp. ctYh54</name>
    <dbReference type="NCBI Taxonomy" id="2826379"/>
    <lineage>
        <taxon>Viruses</taxon>
        <taxon>Duplodnaviria</taxon>
        <taxon>Heunggongvirae</taxon>
        <taxon>Uroviricota</taxon>
        <taxon>Caudoviricetes</taxon>
    </lineage>
</organism>